<dbReference type="AlphaFoldDB" id="A0A6P2C507"/>
<dbReference type="RefSeq" id="WP_145851264.1">
    <property type="nucleotide sequence ID" value="NZ_RPFW01000001.1"/>
</dbReference>
<reference evidence="3 4" key="1">
    <citation type="submission" date="2018-11" db="EMBL/GenBank/DDBJ databases">
        <title>Trebonia kvetii gen.nov., sp.nov., a novel acidophilic actinobacterium, and proposal of the new actinobacterial family Treboniaceae fam. nov.</title>
        <authorList>
            <person name="Rapoport D."/>
            <person name="Sagova-Mareckova M."/>
            <person name="Sedlacek I."/>
            <person name="Provaznik J."/>
            <person name="Kralova S."/>
            <person name="Pavlinic D."/>
            <person name="Benes V."/>
            <person name="Kopecky J."/>
        </authorList>
    </citation>
    <scope>NUCLEOTIDE SEQUENCE [LARGE SCALE GENOMIC DNA]</scope>
    <source>
        <strain evidence="3 4">15Tr583</strain>
    </source>
</reference>
<comment type="caution">
    <text evidence="3">The sequence shown here is derived from an EMBL/GenBank/DDBJ whole genome shotgun (WGS) entry which is preliminary data.</text>
</comment>
<dbReference type="Gene3D" id="3.30.70.1060">
    <property type="entry name" value="Dimeric alpha+beta barrel"/>
    <property type="match status" value="1"/>
</dbReference>
<dbReference type="PANTHER" id="PTHR35174">
    <property type="entry name" value="BLL7171 PROTEIN-RELATED"/>
    <property type="match status" value="1"/>
</dbReference>
<dbReference type="InterPro" id="IPR011008">
    <property type="entry name" value="Dimeric_a/b-barrel"/>
</dbReference>
<gene>
    <name evidence="3" type="ORF">EAS64_03595</name>
</gene>
<dbReference type="EMBL" id="RPFW01000001">
    <property type="protein sequence ID" value="TVZ06509.1"/>
    <property type="molecule type" value="Genomic_DNA"/>
</dbReference>
<dbReference type="OrthoDB" id="668782at2"/>
<evidence type="ECO:0000259" key="2">
    <source>
        <dbReference type="Pfam" id="PF03795"/>
    </source>
</evidence>
<evidence type="ECO:0000313" key="3">
    <source>
        <dbReference type="EMBL" id="TVZ06509.1"/>
    </source>
</evidence>
<dbReference type="Pfam" id="PF03795">
    <property type="entry name" value="YCII"/>
    <property type="match status" value="1"/>
</dbReference>
<evidence type="ECO:0000313" key="4">
    <source>
        <dbReference type="Proteomes" id="UP000460272"/>
    </source>
</evidence>
<organism evidence="3 4">
    <name type="scientific">Trebonia kvetii</name>
    <dbReference type="NCBI Taxonomy" id="2480626"/>
    <lineage>
        <taxon>Bacteria</taxon>
        <taxon>Bacillati</taxon>
        <taxon>Actinomycetota</taxon>
        <taxon>Actinomycetes</taxon>
        <taxon>Streptosporangiales</taxon>
        <taxon>Treboniaceae</taxon>
        <taxon>Trebonia</taxon>
    </lineage>
</organism>
<accession>A0A6P2C507</accession>
<proteinExistence type="inferred from homology"/>
<protein>
    <submittedName>
        <fullName evidence="3">YciI family protein</fullName>
    </submittedName>
</protein>
<dbReference type="Proteomes" id="UP000460272">
    <property type="component" value="Unassembled WGS sequence"/>
</dbReference>
<dbReference type="PANTHER" id="PTHR35174:SF3">
    <property type="entry name" value="BLL7171 PROTEIN"/>
    <property type="match status" value="1"/>
</dbReference>
<keyword evidence="4" id="KW-1185">Reference proteome</keyword>
<sequence length="114" mass="12058">MKFLLQVRFNGADKVIGALPAEEQKKMTAEFEGIRRSPGVLDGNQLQAASEAATVGVKDGTTQVTAGPAVEAGNELDGYYVYDAPGLDAATAFAARIPVTRFGGTVEVRPMLER</sequence>
<dbReference type="InterPro" id="IPR005545">
    <property type="entry name" value="YCII"/>
</dbReference>
<name>A0A6P2C507_9ACTN</name>
<comment type="similarity">
    <text evidence="1">Belongs to the YciI family.</text>
</comment>
<dbReference type="SUPFAM" id="SSF54909">
    <property type="entry name" value="Dimeric alpha+beta barrel"/>
    <property type="match status" value="1"/>
</dbReference>
<evidence type="ECO:0000256" key="1">
    <source>
        <dbReference type="ARBA" id="ARBA00007689"/>
    </source>
</evidence>
<feature type="domain" description="YCII-related" evidence="2">
    <location>
        <begin position="45"/>
        <end position="111"/>
    </location>
</feature>